<evidence type="ECO:0000313" key="7">
    <source>
        <dbReference type="EMBL" id="SUZ77339.1"/>
    </source>
</evidence>
<evidence type="ECO:0000256" key="4">
    <source>
        <dbReference type="ARBA" id="ARBA00022695"/>
    </source>
</evidence>
<keyword evidence="4" id="KW-0548">Nucleotidyltransferase</keyword>
<dbReference type="GO" id="GO:0006011">
    <property type="term" value="P:UDP-alpha-D-glucose metabolic process"/>
    <property type="evidence" value="ECO:0007669"/>
    <property type="project" value="InterPro"/>
</dbReference>
<dbReference type="SUPFAM" id="SSF53448">
    <property type="entry name" value="Nucleotide-diphospho-sugar transferases"/>
    <property type="match status" value="1"/>
</dbReference>
<protein>
    <recommendedName>
        <fullName evidence="2">UTP--glucose-1-phosphate uridylyltransferase</fullName>
        <ecNumber evidence="2">2.7.7.9</ecNumber>
    </recommendedName>
</protein>
<evidence type="ECO:0000256" key="2">
    <source>
        <dbReference type="ARBA" id="ARBA00012415"/>
    </source>
</evidence>
<name>A0A381QG43_9ZZZZ</name>
<dbReference type="InterPro" id="IPR029044">
    <property type="entry name" value="Nucleotide-diphossugar_trans"/>
</dbReference>
<organism evidence="7">
    <name type="scientific">marine metagenome</name>
    <dbReference type="NCBI Taxonomy" id="408172"/>
    <lineage>
        <taxon>unclassified sequences</taxon>
        <taxon>metagenomes</taxon>
        <taxon>ecological metagenomes</taxon>
    </lineage>
</organism>
<dbReference type="EC" id="2.7.7.9" evidence="2"/>
<dbReference type="EMBL" id="UINC01001313">
    <property type="protein sequence ID" value="SUZ77339.1"/>
    <property type="molecule type" value="Genomic_DNA"/>
</dbReference>
<evidence type="ECO:0000259" key="6">
    <source>
        <dbReference type="Pfam" id="PF00483"/>
    </source>
</evidence>
<reference evidence="7" key="1">
    <citation type="submission" date="2018-05" db="EMBL/GenBank/DDBJ databases">
        <authorList>
            <person name="Lanie J.A."/>
            <person name="Ng W.-L."/>
            <person name="Kazmierczak K.M."/>
            <person name="Andrzejewski T.M."/>
            <person name="Davidsen T.M."/>
            <person name="Wayne K.J."/>
            <person name="Tettelin H."/>
            <person name="Glass J.I."/>
            <person name="Rusch D."/>
            <person name="Podicherti R."/>
            <person name="Tsui H.-C.T."/>
            <person name="Winkler M.E."/>
        </authorList>
    </citation>
    <scope>NUCLEOTIDE SEQUENCE</scope>
</reference>
<evidence type="ECO:0000256" key="1">
    <source>
        <dbReference type="ARBA" id="ARBA00006890"/>
    </source>
</evidence>
<feature type="domain" description="Nucleotidyl transferase" evidence="6">
    <location>
        <begin position="5"/>
        <end position="265"/>
    </location>
</feature>
<comment type="similarity">
    <text evidence="1">Belongs to the UDPGP type 2 family.</text>
</comment>
<dbReference type="InterPro" id="IPR005835">
    <property type="entry name" value="NTP_transferase_dom"/>
</dbReference>
<comment type="catalytic activity">
    <reaction evidence="5">
        <text>alpha-D-glucose 1-phosphate + UTP + H(+) = UDP-alpha-D-glucose + diphosphate</text>
        <dbReference type="Rhea" id="RHEA:19889"/>
        <dbReference type="ChEBI" id="CHEBI:15378"/>
        <dbReference type="ChEBI" id="CHEBI:33019"/>
        <dbReference type="ChEBI" id="CHEBI:46398"/>
        <dbReference type="ChEBI" id="CHEBI:58601"/>
        <dbReference type="ChEBI" id="CHEBI:58885"/>
        <dbReference type="EC" id="2.7.7.9"/>
    </reaction>
</comment>
<gene>
    <name evidence="7" type="ORF">METZ01_LOCUS30193</name>
</gene>
<dbReference type="PANTHER" id="PTHR43197:SF1">
    <property type="entry name" value="UTP--GLUCOSE-1-PHOSPHATE URIDYLYLTRANSFERASE"/>
    <property type="match status" value="1"/>
</dbReference>
<dbReference type="Pfam" id="PF00483">
    <property type="entry name" value="NTP_transferase"/>
    <property type="match status" value="1"/>
</dbReference>
<sequence>MNIEKAVIPVAGLGTRFLPATLSIPKVMIPILDQPPLHYCVAEAINSGIKKIIFVISENQKDIIENYFNHHDVIIDALKSRGDIELLNRVEEISNIADMDFVIQEAPLGLGHAVLMAKKMVGENSFAVLLPDDLILGNNSTLKKMCAIHADGNEVVLAIKKVAPESVPNLGIVSTNDQTGEIRDITGVVEKPSLPKAPSDLAIVGRYILPPEIFQAIEHSNQGALGEIQLTDAIGALIPHVGCKGYLFKDKHFDVGIPIGLLKASIHQALKRDDTHNDLASWLNNLSLDQK</sequence>
<evidence type="ECO:0000256" key="3">
    <source>
        <dbReference type="ARBA" id="ARBA00022679"/>
    </source>
</evidence>
<dbReference type="PANTHER" id="PTHR43197">
    <property type="entry name" value="UTP--GLUCOSE-1-PHOSPHATE URIDYLYLTRANSFERASE"/>
    <property type="match status" value="1"/>
</dbReference>
<dbReference type="InterPro" id="IPR005771">
    <property type="entry name" value="GalU_uridylyltTrfase_bac/arc"/>
</dbReference>
<dbReference type="GO" id="GO:0003983">
    <property type="term" value="F:UTP:glucose-1-phosphate uridylyltransferase activity"/>
    <property type="evidence" value="ECO:0007669"/>
    <property type="project" value="UniProtKB-EC"/>
</dbReference>
<accession>A0A381QG43</accession>
<evidence type="ECO:0000256" key="5">
    <source>
        <dbReference type="ARBA" id="ARBA00048128"/>
    </source>
</evidence>
<dbReference type="AlphaFoldDB" id="A0A381QG43"/>
<proteinExistence type="inferred from homology"/>
<keyword evidence="3" id="KW-0808">Transferase</keyword>
<dbReference type="Gene3D" id="3.90.550.10">
    <property type="entry name" value="Spore Coat Polysaccharide Biosynthesis Protein SpsA, Chain A"/>
    <property type="match status" value="1"/>
</dbReference>